<evidence type="ECO:0000313" key="2">
    <source>
        <dbReference type="EMBL" id="OYD05989.1"/>
    </source>
</evidence>
<protein>
    <submittedName>
        <fullName evidence="2">Acyl-CoA--6-aminopenicillanic acid acyltransferase</fullName>
    </submittedName>
</protein>
<comment type="caution">
    <text evidence="2">The sequence shown here is derived from an EMBL/GenBank/DDBJ whole genome shotgun (WGS) entry which is preliminary data.</text>
</comment>
<evidence type="ECO:0000259" key="1">
    <source>
        <dbReference type="Pfam" id="PF03417"/>
    </source>
</evidence>
<dbReference type="InterPro" id="IPR047794">
    <property type="entry name" value="C45_proenzyme-like"/>
</dbReference>
<reference evidence="2 3" key="1">
    <citation type="submission" date="2017-07" db="EMBL/GenBank/DDBJ databases">
        <title>The genome sequence of Paludifilum halophilum highlights mechanisms for microbial adaptation to high salt environemnts.</title>
        <authorList>
            <person name="Belbahri L."/>
        </authorList>
    </citation>
    <scope>NUCLEOTIDE SEQUENCE [LARGE SCALE GENOMIC DNA]</scope>
    <source>
        <strain evidence="2 3">DSM 102817</strain>
    </source>
</reference>
<dbReference type="PANTHER" id="PTHR34180:SF1">
    <property type="entry name" value="BETA-ALANYL-DOPAMINE_CARCININE HYDROLASE"/>
    <property type="match status" value="1"/>
</dbReference>
<dbReference type="Proteomes" id="UP000215459">
    <property type="component" value="Unassembled WGS sequence"/>
</dbReference>
<feature type="domain" description="Peptidase C45 hydrolase" evidence="1">
    <location>
        <begin position="3"/>
        <end position="132"/>
    </location>
</feature>
<proteinExistence type="predicted"/>
<dbReference type="PANTHER" id="PTHR34180">
    <property type="entry name" value="PEPTIDASE C45"/>
    <property type="match status" value="1"/>
</dbReference>
<accession>A0A235B214</accession>
<gene>
    <name evidence="2" type="ORF">CHM34_18730</name>
</gene>
<dbReference type="InterPro" id="IPR005079">
    <property type="entry name" value="Peptidase_C45_hydrolase"/>
</dbReference>
<keyword evidence="3" id="KW-1185">Reference proteome</keyword>
<feature type="non-terminal residue" evidence="2">
    <location>
        <position position="1"/>
    </location>
</feature>
<evidence type="ECO:0000313" key="3">
    <source>
        <dbReference type="Proteomes" id="UP000215459"/>
    </source>
</evidence>
<sequence>FVNRVKSDDGFVCNMIGRLLLENCANINEAMELIQELPHRHTFSYVLLDPSGKSVVAEVSPRDVRFREANMCTNHFEELTYENRYRTDESTERLNRIASQQYSVHNPYEAYQLLNNIEKGVFSKKYNAWAGT</sequence>
<dbReference type="Gene3D" id="3.60.60.10">
    <property type="entry name" value="Penicillin V Acylase, Chain A"/>
    <property type="match status" value="1"/>
</dbReference>
<dbReference type="Pfam" id="PF03417">
    <property type="entry name" value="AAT"/>
    <property type="match status" value="1"/>
</dbReference>
<dbReference type="EMBL" id="NOWF01000172">
    <property type="protein sequence ID" value="OYD05989.1"/>
    <property type="molecule type" value="Genomic_DNA"/>
</dbReference>
<keyword evidence="2" id="KW-0012">Acyltransferase</keyword>
<keyword evidence="2" id="KW-0808">Transferase</keyword>
<dbReference type="InterPro" id="IPR047801">
    <property type="entry name" value="Peptidase_C45"/>
</dbReference>
<dbReference type="NCBIfam" id="NF040521">
    <property type="entry name" value="C45_proenzyme"/>
    <property type="match status" value="1"/>
</dbReference>
<name>A0A235B214_9BACL</name>
<dbReference type="GO" id="GO:0016746">
    <property type="term" value="F:acyltransferase activity"/>
    <property type="evidence" value="ECO:0007669"/>
    <property type="project" value="UniProtKB-KW"/>
</dbReference>
<feature type="non-terminal residue" evidence="2">
    <location>
        <position position="132"/>
    </location>
</feature>
<organism evidence="2 3">
    <name type="scientific">Paludifilum halophilum</name>
    <dbReference type="NCBI Taxonomy" id="1642702"/>
    <lineage>
        <taxon>Bacteria</taxon>
        <taxon>Bacillati</taxon>
        <taxon>Bacillota</taxon>
        <taxon>Bacilli</taxon>
        <taxon>Bacillales</taxon>
        <taxon>Thermoactinomycetaceae</taxon>
        <taxon>Paludifilum</taxon>
    </lineage>
</organism>
<dbReference type="AlphaFoldDB" id="A0A235B214"/>